<feature type="transmembrane region" description="Helical" evidence="3">
    <location>
        <begin position="795"/>
        <end position="818"/>
    </location>
</feature>
<feature type="compositionally biased region" description="Basic and acidic residues" evidence="2">
    <location>
        <begin position="399"/>
        <end position="428"/>
    </location>
</feature>
<proteinExistence type="predicted"/>
<dbReference type="Pfam" id="PF00179">
    <property type="entry name" value="UQ_con"/>
    <property type="match status" value="1"/>
</dbReference>
<evidence type="ECO:0000256" key="2">
    <source>
        <dbReference type="SAM" id="MobiDB-lite"/>
    </source>
</evidence>
<feature type="transmembrane region" description="Helical" evidence="3">
    <location>
        <begin position="742"/>
        <end position="764"/>
    </location>
</feature>
<evidence type="ECO:0000256" key="3">
    <source>
        <dbReference type="SAM" id="Phobius"/>
    </source>
</evidence>
<evidence type="ECO:0000256" key="1">
    <source>
        <dbReference type="SAM" id="Coils"/>
    </source>
</evidence>
<evidence type="ECO:0000259" key="4">
    <source>
        <dbReference type="PROSITE" id="PS50127"/>
    </source>
</evidence>
<sequence length="1506" mass="176865">MQDQLSSNREEFKNLLNSKAEDKDIDVKSDIDNKLQYSQRGNEHNLTFVGLNLDIDDNRYDNEDLIFNEPEEKKQLSPRVYRDKKKRDIDTIHKKLERMDTNYTELEDMFNDEMQSKEMDIEQLDPRDMLQKESTLEFNELKRLEKELRKVEAEKVSLLKKEGYSEQNLLLTKASRAMSLQELEAQFEFKARERERSLTKLYGRLNSKIKSQILSNEGTSKFQIRKLPPYQKDKQKASRMFEGIRDQKVGARWLKTPQPVEIKTMMIRGLKDKVPKGNYVIRCGVLDRMIENKIYYKFLEYGAKVRAEEEAKKVKDEEEKLKNEEDRIQNKALFNTSSAILSQKDESKNNINDERDESEELLLQKEQNDEEKQLVLFKDTIPSARRLDSRSDVDEDDENHAVKFGRDVKKQEDDDLENDTKTKNEHFRASLRQMNSKFKDEESDKGNEQSDFEKMARYSLYKPQGGELTTNAKNQNMEKVWIDFGKQHTKLVEFEANPSSDEMTFGGHKLYHIVPPNMYLVPSNVLIFELIWLSSQTQKNDYVAAWGAFPLVNGDFEINEGKFKLPLLNGDIDFTSNKFKDIEKKYIRNIDEWLGNLYIQVKKFELVDFQMYNQRIEFKIPIEEQKKLKKERKEQVKDKFSLIPKPVEMSFDDEAEKEEQGEQPKSDDESDFEDSHDQYYGLDDDQNIDYYSYKYKIQQANYDLRSYFENKDLTIRKIQYVTGEILADLGIKKLQIGNGIQTLLIAFIVIWLRMVIHYLGQYIILKAMNAPVISLELHWYKIRINYAFWNIGQEVAVITIGVVANMFILGMLILICYLSQKYIFCFPRSFCRFIAWYGLATVFDFFLIAVIDFAAQEWDGDLFKLYIYYNKANSSGFVGYFLTFIIQLGLLIVNMFIFYNYIVFVHLDGRLADIWSRISGKIKNFFIPFDNEVSFNYLRHLYQIGEINNNRIIVNQVMTNDAIKRLDNTSKMVHFYKFESEISLESGRVFYVNHKGQIQEICLNQIGSKTDDSNVDYYIKNIRNFIDTQDNFSPVLKFNNENGRRNSATDLFKKGELVGMKRQMTQQSDLKTVKNKDKLFDEFKNASNPFKASASGKNSSKNRKRNSVGPKNIKAVYDSIRNMPLSVKSRKSNAASGYIQVQEAVQDSMRSMDSNDEQEHYAKFGSNIHRISSIHQDQDVMTRMNNMINQVEEYGEDSDAKIVKKKVGKGKQIEQSKFYDPVSGSKEASKDYNSNYQKMIFVMNDSMRDIEFMLKREQFIIKQYQNLINQGLPGGIYLTQEQPELNEQIKIWNGVIFVRSGLYEGAAFKFNLIFPDRFPLRHPQIQFLNKIFHPLIDFDSGYLDYSIIIDQNKENSYYQPENNSSTYRTSLPIFQDGFFVDLMQFIWNVFYDTKYLKISTSFNKKAAELYKFNLLEFLQSARLSVEFSNKAIEVCQFNEEDLTMLNLKINYENQEEIANVQRFQLQIKQKIQDYEKQGLNKDQIIENITQDLLSEIQSNVSAQSAQ</sequence>
<reference evidence="5 6" key="1">
    <citation type="submission" date="2014-06" db="EMBL/GenBank/DDBJ databases">
        <authorList>
            <person name="Swart Estienne"/>
        </authorList>
    </citation>
    <scope>NUCLEOTIDE SEQUENCE [LARGE SCALE GENOMIC DNA]</scope>
    <source>
        <strain evidence="5 6">130c</strain>
    </source>
</reference>
<dbReference type="InterPro" id="IPR000608">
    <property type="entry name" value="UBC"/>
</dbReference>
<evidence type="ECO:0000313" key="5">
    <source>
        <dbReference type="EMBL" id="CDW85006.1"/>
    </source>
</evidence>
<keyword evidence="6" id="KW-1185">Reference proteome</keyword>
<dbReference type="InterPro" id="IPR031390">
    <property type="entry name" value="OFCC1"/>
</dbReference>
<feature type="transmembrane region" description="Helical" evidence="3">
    <location>
        <begin position="875"/>
        <end position="902"/>
    </location>
</feature>
<dbReference type="OrthoDB" id="312610at2759"/>
<dbReference type="SUPFAM" id="SSF54495">
    <property type="entry name" value="UBC-like"/>
    <property type="match status" value="1"/>
</dbReference>
<dbReference type="InterPro" id="IPR016135">
    <property type="entry name" value="UBQ-conjugating_enzyme/RWD"/>
</dbReference>
<keyword evidence="1" id="KW-0175">Coiled coil</keyword>
<dbReference type="CDD" id="cd23814">
    <property type="entry name" value="UEV_AKTIP"/>
    <property type="match status" value="1"/>
</dbReference>
<feature type="region of interest" description="Disordered" evidence="2">
    <location>
        <begin position="387"/>
        <end position="451"/>
    </location>
</feature>
<feature type="domain" description="UBC core" evidence="4">
    <location>
        <begin position="1255"/>
        <end position="1430"/>
    </location>
</feature>
<dbReference type="SMART" id="SM00212">
    <property type="entry name" value="UBCc"/>
    <property type="match status" value="1"/>
</dbReference>
<dbReference type="PROSITE" id="PS50127">
    <property type="entry name" value="UBC_2"/>
    <property type="match status" value="1"/>
</dbReference>
<feature type="region of interest" description="Disordered" evidence="2">
    <location>
        <begin position="1090"/>
        <end position="1111"/>
    </location>
</feature>
<feature type="region of interest" description="Disordered" evidence="2">
    <location>
        <begin position="651"/>
        <end position="676"/>
    </location>
</feature>
<dbReference type="PANTHER" id="PTHR33862:SF3">
    <property type="entry name" value="OROFACIAL CLEFT 1 CANDIDATE GENE 1 PROTEIN"/>
    <property type="match status" value="1"/>
</dbReference>
<dbReference type="Proteomes" id="UP000039865">
    <property type="component" value="Unassembled WGS sequence"/>
</dbReference>
<feature type="compositionally biased region" description="Basic and acidic residues" evidence="2">
    <location>
        <begin position="658"/>
        <end position="676"/>
    </location>
</feature>
<gene>
    <name evidence="5" type="primary">Contig14705.g15664</name>
    <name evidence="5" type="ORF">STYLEM_14076</name>
</gene>
<feature type="coiled-coil region" evidence="1">
    <location>
        <begin position="127"/>
        <end position="200"/>
    </location>
</feature>
<feature type="compositionally biased region" description="Basic and acidic residues" evidence="2">
    <location>
        <begin position="437"/>
        <end position="451"/>
    </location>
</feature>
<keyword evidence="3" id="KW-0812">Transmembrane</keyword>
<accession>A0A078ASN5</accession>
<keyword evidence="3" id="KW-0472">Membrane</keyword>
<name>A0A078ASN5_STYLE</name>
<feature type="coiled-coil region" evidence="1">
    <location>
        <begin position="304"/>
        <end position="371"/>
    </location>
</feature>
<dbReference type="EMBL" id="CCKQ01013357">
    <property type="protein sequence ID" value="CDW85006.1"/>
    <property type="molecule type" value="Genomic_DNA"/>
</dbReference>
<organism evidence="5 6">
    <name type="scientific">Stylonychia lemnae</name>
    <name type="common">Ciliate</name>
    <dbReference type="NCBI Taxonomy" id="5949"/>
    <lineage>
        <taxon>Eukaryota</taxon>
        <taxon>Sar</taxon>
        <taxon>Alveolata</taxon>
        <taxon>Ciliophora</taxon>
        <taxon>Intramacronucleata</taxon>
        <taxon>Spirotrichea</taxon>
        <taxon>Stichotrichia</taxon>
        <taxon>Sporadotrichida</taxon>
        <taxon>Oxytrichidae</taxon>
        <taxon>Stylonychinae</taxon>
        <taxon>Stylonychia</taxon>
    </lineage>
</organism>
<dbReference type="PANTHER" id="PTHR33862">
    <property type="entry name" value="OROFACIAL CLEFT 1 CANDIDATE GENE 1 PROTEIN"/>
    <property type="match status" value="1"/>
</dbReference>
<dbReference type="InParanoid" id="A0A078ASN5"/>
<keyword evidence="3" id="KW-1133">Transmembrane helix</keyword>
<feature type="transmembrane region" description="Helical" evidence="3">
    <location>
        <begin position="830"/>
        <end position="855"/>
    </location>
</feature>
<protein>
    <submittedName>
        <fullName evidence="5">Uncharacterized protein loc101675906</fullName>
    </submittedName>
</protein>
<dbReference type="Gene3D" id="3.10.110.10">
    <property type="entry name" value="Ubiquitin Conjugating Enzyme"/>
    <property type="match status" value="1"/>
</dbReference>
<evidence type="ECO:0000313" key="6">
    <source>
        <dbReference type="Proteomes" id="UP000039865"/>
    </source>
</evidence>